<proteinExistence type="predicted"/>
<name>A0A939BXF4_9ACTN</name>
<reference evidence="1" key="1">
    <citation type="submission" date="2021-01" db="EMBL/GenBank/DDBJ databases">
        <title>YIM 132084 draft genome.</title>
        <authorList>
            <person name="An D."/>
        </authorList>
    </citation>
    <scope>NUCLEOTIDE SEQUENCE</scope>
    <source>
        <strain evidence="1">YIM 132084</strain>
    </source>
</reference>
<gene>
    <name evidence="1" type="ORF">JL106_14560</name>
</gene>
<accession>A0A939BXF4</accession>
<protein>
    <submittedName>
        <fullName evidence="1">(2Fe-2S)-binding protein</fullName>
    </submittedName>
</protein>
<evidence type="ECO:0000313" key="2">
    <source>
        <dbReference type="Proteomes" id="UP000663792"/>
    </source>
</evidence>
<sequence length="270" mass="28664">MPEPAATAAPAGAAAHLLGRVLAALPATEHGPLVPAPGTEALPAELLLDRDWLTEQVRLRGRLWQADDDRVRTTLWWYSTSAWLPHPALASLVVTGQALSPRLADMTVHWAPDGRITGFTSRAVLTGNDPVTALGAALRETLTEVIPLLAEVGGMRQRPLWALAADSVGDRLVWIGRALGDVPAATALALPVARAIGAPFPAPHYVDVPPAHTPLDSGAATTTPARFLRRCSCCLVYETPSLGKCDACPKRSRHDREHLLQAAATRLAAD</sequence>
<keyword evidence="2" id="KW-1185">Reference proteome</keyword>
<dbReference type="Proteomes" id="UP000663792">
    <property type="component" value="Unassembled WGS sequence"/>
</dbReference>
<evidence type="ECO:0000313" key="1">
    <source>
        <dbReference type="EMBL" id="MBM9468503.1"/>
    </source>
</evidence>
<organism evidence="1 2">
    <name type="scientific">Nakamurella leprariae</name>
    <dbReference type="NCBI Taxonomy" id="2803911"/>
    <lineage>
        <taxon>Bacteria</taxon>
        <taxon>Bacillati</taxon>
        <taxon>Actinomycetota</taxon>
        <taxon>Actinomycetes</taxon>
        <taxon>Nakamurellales</taxon>
        <taxon>Nakamurellaceae</taxon>
        <taxon>Nakamurella</taxon>
    </lineage>
</organism>
<comment type="caution">
    <text evidence="1">The sequence shown here is derived from an EMBL/GenBank/DDBJ whole genome shotgun (WGS) entry which is preliminary data.</text>
</comment>
<dbReference type="RefSeq" id="WP_205261462.1">
    <property type="nucleotide sequence ID" value="NZ_JAERWK010000019.1"/>
</dbReference>
<dbReference type="EMBL" id="JAERWK010000019">
    <property type="protein sequence ID" value="MBM9468503.1"/>
    <property type="molecule type" value="Genomic_DNA"/>
</dbReference>
<dbReference type="AlphaFoldDB" id="A0A939BXF4"/>